<dbReference type="Gene3D" id="1.25.40.10">
    <property type="entry name" value="Tetratricopeptide repeat domain"/>
    <property type="match status" value="3"/>
</dbReference>
<dbReference type="InterPro" id="IPR051012">
    <property type="entry name" value="CellSynth/LPSAsmb/PSIAsmb"/>
</dbReference>
<keyword evidence="1" id="KW-0677">Repeat</keyword>
<protein>
    <submittedName>
        <fullName evidence="4">FOG: TPR repeat</fullName>
    </submittedName>
</protein>
<evidence type="ECO:0000313" key="5">
    <source>
        <dbReference type="Proteomes" id="UP000215185"/>
    </source>
</evidence>
<evidence type="ECO:0000256" key="1">
    <source>
        <dbReference type="ARBA" id="ARBA00022737"/>
    </source>
</evidence>
<dbReference type="InterPro" id="IPR011990">
    <property type="entry name" value="TPR-like_helical_dom_sf"/>
</dbReference>
<dbReference type="PANTHER" id="PTHR45586:SF1">
    <property type="entry name" value="LIPOPOLYSACCHARIDE ASSEMBLY PROTEIN B"/>
    <property type="match status" value="1"/>
</dbReference>
<dbReference type="EMBL" id="LT906439">
    <property type="protein sequence ID" value="SNU88120.1"/>
    <property type="molecule type" value="Genomic_DNA"/>
</dbReference>
<dbReference type="RefSeq" id="WP_282705045.1">
    <property type="nucleotide sequence ID" value="NZ_LT906439.1"/>
</dbReference>
<dbReference type="eggNOG" id="COG0457">
    <property type="taxonomic scope" value="Bacteria"/>
</dbReference>
<dbReference type="KEGG" id="smen:SAMEA4412692_0906"/>
<dbReference type="PROSITE" id="PS50293">
    <property type="entry name" value="TPR_REGION"/>
    <property type="match status" value="1"/>
</dbReference>
<proteinExistence type="predicted"/>
<keyword evidence="5" id="KW-1185">Reference proteome</keyword>
<dbReference type="STRING" id="1123308.GCA_000380085_00247"/>
<dbReference type="Proteomes" id="UP000215185">
    <property type="component" value="Chromosome 1"/>
</dbReference>
<dbReference type="Pfam" id="PF13181">
    <property type="entry name" value="TPR_8"/>
    <property type="match status" value="1"/>
</dbReference>
<dbReference type="SMART" id="SM00028">
    <property type="entry name" value="TPR"/>
    <property type="match status" value="3"/>
</dbReference>
<evidence type="ECO:0000256" key="3">
    <source>
        <dbReference type="PROSITE-ProRule" id="PRU00339"/>
    </source>
</evidence>
<dbReference type="AlphaFoldDB" id="A0A239SRR5"/>
<sequence>MLSNSELVLEALEAQDLEMAEQRFRLALSEDDEESLLDLATYMEGIGFLPQAQEIYEKLLLHYPEVALNLANIAMEDGDVEQAFAYLDQIDETSPSYLQALVTKADFYQLEGLADVAKEKLLEASQLTDDELVRFGLAEIELELENYQSAIRYYASLDNRAIYEQTGVSTYQRIGYAYANLGKFEAAIEFLEKAVELEYDDQTLYELATLLYESENYQRANLYFKQLEALNPDFNGYHYPYAQSLHAEHQLEEALRLLQDYLSKDETAVPILLLASQYAYEFKNSELAESYLIKAREWADDLEEIDLRLSSMYLEQERFEDVLDLVREDMDHVLTRWNIAKAYRALEREEADLAYRDLVADLQDNPEFLKEYIFVLREAGDFVEAKQQLQRYLTLVPDDLDMAALAMD</sequence>
<feature type="repeat" description="TPR" evidence="3">
    <location>
        <begin position="168"/>
        <end position="201"/>
    </location>
</feature>
<evidence type="ECO:0000313" key="4">
    <source>
        <dbReference type="EMBL" id="SNU88120.1"/>
    </source>
</evidence>
<dbReference type="PROSITE" id="PS50005">
    <property type="entry name" value="TPR"/>
    <property type="match status" value="1"/>
</dbReference>
<accession>A0A239SRR5</accession>
<name>A0A239SRR5_9STRE</name>
<dbReference type="InterPro" id="IPR019734">
    <property type="entry name" value="TPR_rpt"/>
</dbReference>
<gene>
    <name evidence="4" type="ORF">SAMEA4412692_00906</name>
</gene>
<organism evidence="4 5">
    <name type="scientific">Streptococcus merionis</name>
    <dbReference type="NCBI Taxonomy" id="400065"/>
    <lineage>
        <taxon>Bacteria</taxon>
        <taxon>Bacillati</taxon>
        <taxon>Bacillota</taxon>
        <taxon>Bacilli</taxon>
        <taxon>Lactobacillales</taxon>
        <taxon>Streptococcaceae</taxon>
        <taxon>Streptococcus</taxon>
    </lineage>
</organism>
<dbReference type="Pfam" id="PF13432">
    <property type="entry name" value="TPR_16"/>
    <property type="match status" value="2"/>
</dbReference>
<keyword evidence="2 3" id="KW-0802">TPR repeat</keyword>
<dbReference type="PANTHER" id="PTHR45586">
    <property type="entry name" value="TPR REPEAT-CONTAINING PROTEIN PA4667"/>
    <property type="match status" value="1"/>
</dbReference>
<dbReference type="SUPFAM" id="SSF48452">
    <property type="entry name" value="TPR-like"/>
    <property type="match status" value="1"/>
</dbReference>
<evidence type="ECO:0000256" key="2">
    <source>
        <dbReference type="ARBA" id="ARBA00022803"/>
    </source>
</evidence>
<reference evidence="4 5" key="1">
    <citation type="submission" date="2017-06" db="EMBL/GenBank/DDBJ databases">
        <authorList>
            <consortium name="Pathogen Informatics"/>
        </authorList>
    </citation>
    <scope>NUCLEOTIDE SEQUENCE [LARGE SCALE GENOMIC DNA]</scope>
    <source>
        <strain evidence="4 5">NCTC13788</strain>
    </source>
</reference>